<evidence type="ECO:0000313" key="5">
    <source>
        <dbReference type="EMBL" id="RVW71381.1"/>
    </source>
</evidence>
<comment type="caution">
    <text evidence="5">The sequence shown here is derived from an EMBL/GenBank/DDBJ whole genome shotgun (WGS) entry which is preliminary data.</text>
</comment>
<dbReference type="PANTHER" id="PTHR35046:SF18">
    <property type="entry name" value="RNA-DIRECTED DNA POLYMERASE"/>
    <property type="match status" value="1"/>
</dbReference>
<keyword evidence="1" id="KW-0863">Zinc-finger</keyword>
<dbReference type="Proteomes" id="UP000288805">
    <property type="component" value="Unassembled WGS sequence"/>
</dbReference>
<evidence type="ECO:0000256" key="3">
    <source>
        <dbReference type="SAM" id="Phobius"/>
    </source>
</evidence>
<keyword evidence="3" id="KW-0812">Transmembrane</keyword>
<dbReference type="SUPFAM" id="SSF56672">
    <property type="entry name" value="DNA/RNA polymerases"/>
    <property type="match status" value="1"/>
</dbReference>
<keyword evidence="3" id="KW-0472">Membrane</keyword>
<keyword evidence="1" id="KW-0479">Metal-binding</keyword>
<dbReference type="InterPro" id="IPR000477">
    <property type="entry name" value="RT_dom"/>
</dbReference>
<sequence>MVVGLTIERKHEPMKRRLEQCSDWQEDGYDDQHQPQIGSKINGGGVIRTNPTANPNFRKPYPLRVYECGNQGAPRRRDNNNIQQGVFYEQDEFCPPFRDGDDFQLPQRRNIQQRQQRKLDYSFGEEDDFRKCFQCNQLGHLSNNCPNRRSINFVEEGGSEEEHVIGQDTYEGAEFAEGVVGEEVVCAVQRLLLTPKNTKKNEKHPSSYKITWIKKGPKVQVLKVCKVPLLIGKYYKDEIVCNMVDMDACHILLGRSWRYDVDATYKGRDNTFVFWWFDKKIVLMPRSQSSENNSVTNKDKSLFTNIMGLDFFKQVKEPNFVVALVVKDQFEATIDIPTKVQEVLADFPDLYPNELLNELPPMQNIQHHIDLVPRASLPNLPHYRMSPTEHEKLQRKLNELLDKSLICESMSPCAIPALLTPKKDSSWCICVDSRAINKITVKCHFPIPHLNDMLDKLEGLVVFTKLDLRSGYHKIRIRPGDEWKMAFKTKDGLYEWLQMPFGLSKIAHESGVDSVLIVVDRFSKMVHFLPCKKTSDASYVAIFFFVKLFACMAFLFQ</sequence>
<dbReference type="InterPro" id="IPR001878">
    <property type="entry name" value="Znf_CCHC"/>
</dbReference>
<dbReference type="PANTHER" id="PTHR35046">
    <property type="entry name" value="ZINC KNUCKLE (CCHC-TYPE) FAMILY PROTEIN"/>
    <property type="match status" value="1"/>
</dbReference>
<protein>
    <submittedName>
        <fullName evidence="5">Transposon Ty3-I Gag-Pol polyprotein</fullName>
    </submittedName>
</protein>
<dbReference type="InterPro" id="IPR043502">
    <property type="entry name" value="DNA/RNA_pol_sf"/>
</dbReference>
<proteinExistence type="predicted"/>
<dbReference type="SMART" id="SM00343">
    <property type="entry name" value="ZnF_C2HC"/>
    <property type="match status" value="1"/>
</dbReference>
<feature type="domain" description="CCHC-type" evidence="4">
    <location>
        <begin position="130"/>
        <end position="147"/>
    </location>
</feature>
<evidence type="ECO:0000256" key="2">
    <source>
        <dbReference type="SAM" id="MobiDB-lite"/>
    </source>
</evidence>
<dbReference type="InterPro" id="IPR043128">
    <property type="entry name" value="Rev_trsase/Diguanyl_cyclase"/>
</dbReference>
<gene>
    <name evidence="5" type="primary">TY3B-I_856</name>
    <name evidence="5" type="ORF">CK203_060913</name>
</gene>
<dbReference type="Gene3D" id="3.30.70.270">
    <property type="match status" value="1"/>
</dbReference>
<dbReference type="GO" id="GO:0003676">
    <property type="term" value="F:nucleic acid binding"/>
    <property type="evidence" value="ECO:0007669"/>
    <property type="project" value="InterPro"/>
</dbReference>
<dbReference type="CDD" id="cd01647">
    <property type="entry name" value="RT_LTR"/>
    <property type="match status" value="1"/>
</dbReference>
<dbReference type="Gene3D" id="3.10.10.10">
    <property type="entry name" value="HIV Type 1 Reverse Transcriptase, subunit A, domain 1"/>
    <property type="match status" value="1"/>
</dbReference>
<keyword evidence="1" id="KW-0862">Zinc</keyword>
<feature type="region of interest" description="Disordered" evidence="2">
    <location>
        <begin position="27"/>
        <end position="48"/>
    </location>
</feature>
<evidence type="ECO:0000313" key="6">
    <source>
        <dbReference type="Proteomes" id="UP000288805"/>
    </source>
</evidence>
<keyword evidence="3" id="KW-1133">Transmembrane helix</keyword>
<dbReference type="GO" id="GO:0008270">
    <property type="term" value="F:zinc ion binding"/>
    <property type="evidence" value="ECO:0007669"/>
    <property type="project" value="UniProtKB-KW"/>
</dbReference>
<evidence type="ECO:0000259" key="4">
    <source>
        <dbReference type="PROSITE" id="PS50158"/>
    </source>
</evidence>
<dbReference type="InterPro" id="IPR036875">
    <property type="entry name" value="Znf_CCHC_sf"/>
</dbReference>
<accession>A0A438GGR2</accession>
<feature type="transmembrane region" description="Helical" evidence="3">
    <location>
        <begin position="537"/>
        <end position="556"/>
    </location>
</feature>
<organism evidence="5 6">
    <name type="scientific">Vitis vinifera</name>
    <name type="common">Grape</name>
    <dbReference type="NCBI Taxonomy" id="29760"/>
    <lineage>
        <taxon>Eukaryota</taxon>
        <taxon>Viridiplantae</taxon>
        <taxon>Streptophyta</taxon>
        <taxon>Embryophyta</taxon>
        <taxon>Tracheophyta</taxon>
        <taxon>Spermatophyta</taxon>
        <taxon>Magnoliopsida</taxon>
        <taxon>eudicotyledons</taxon>
        <taxon>Gunneridae</taxon>
        <taxon>Pentapetalae</taxon>
        <taxon>rosids</taxon>
        <taxon>Vitales</taxon>
        <taxon>Vitaceae</taxon>
        <taxon>Viteae</taxon>
        <taxon>Vitis</taxon>
    </lineage>
</organism>
<dbReference type="Pfam" id="PF00078">
    <property type="entry name" value="RVT_1"/>
    <property type="match status" value="1"/>
</dbReference>
<dbReference type="SUPFAM" id="SSF57756">
    <property type="entry name" value="Retrovirus zinc finger-like domains"/>
    <property type="match status" value="1"/>
</dbReference>
<dbReference type="Gene3D" id="4.10.60.10">
    <property type="entry name" value="Zinc finger, CCHC-type"/>
    <property type="match status" value="1"/>
</dbReference>
<dbReference type="EMBL" id="QGNW01000439">
    <property type="protein sequence ID" value="RVW71381.1"/>
    <property type="molecule type" value="Genomic_DNA"/>
</dbReference>
<dbReference type="AlphaFoldDB" id="A0A438GGR2"/>
<reference evidence="5 6" key="1">
    <citation type="journal article" date="2018" name="PLoS Genet.">
        <title>Population sequencing reveals clonal diversity and ancestral inbreeding in the grapevine cultivar Chardonnay.</title>
        <authorList>
            <person name="Roach M.J."/>
            <person name="Johnson D.L."/>
            <person name="Bohlmann J."/>
            <person name="van Vuuren H.J."/>
            <person name="Jones S.J."/>
            <person name="Pretorius I.S."/>
            <person name="Schmidt S.A."/>
            <person name="Borneman A.R."/>
        </authorList>
    </citation>
    <scope>NUCLEOTIDE SEQUENCE [LARGE SCALE GENOMIC DNA]</scope>
    <source>
        <strain evidence="6">cv. Chardonnay</strain>
        <tissue evidence="5">Leaf</tissue>
    </source>
</reference>
<evidence type="ECO:0000256" key="1">
    <source>
        <dbReference type="PROSITE-ProRule" id="PRU00047"/>
    </source>
</evidence>
<dbReference type="PROSITE" id="PS50158">
    <property type="entry name" value="ZF_CCHC"/>
    <property type="match status" value="1"/>
</dbReference>
<dbReference type="Pfam" id="PF00098">
    <property type="entry name" value="zf-CCHC"/>
    <property type="match status" value="1"/>
</dbReference>
<name>A0A438GGR2_VITVI</name>